<dbReference type="KEGG" id="psn:Pedsa_0951"/>
<gene>
    <name evidence="1" type="ordered locus">Pedsa_0951</name>
</gene>
<keyword evidence="2" id="KW-1185">Reference proteome</keyword>
<organism evidence="1 2">
    <name type="scientific">Pseudopedobacter saltans (strain ATCC 51119 / DSM 12145 / JCM 21818 / CCUG 39354 / LMG 10337 / NBRC 100064 / NCIMB 13643)</name>
    <name type="common">Pedobacter saltans</name>
    <dbReference type="NCBI Taxonomy" id="762903"/>
    <lineage>
        <taxon>Bacteria</taxon>
        <taxon>Pseudomonadati</taxon>
        <taxon>Bacteroidota</taxon>
        <taxon>Sphingobacteriia</taxon>
        <taxon>Sphingobacteriales</taxon>
        <taxon>Sphingobacteriaceae</taxon>
        <taxon>Pseudopedobacter</taxon>
    </lineage>
</organism>
<name>F0SAE6_PSESL</name>
<dbReference type="STRING" id="762903.Pedsa_0951"/>
<evidence type="ECO:0000313" key="2">
    <source>
        <dbReference type="Proteomes" id="UP000000310"/>
    </source>
</evidence>
<reference evidence="2" key="2">
    <citation type="submission" date="2011-02" db="EMBL/GenBank/DDBJ databases">
        <title>The complete genome of Pedobacter saltans DSM 12145.</title>
        <authorList>
            <consortium name="US DOE Joint Genome Institute (JGI-PGF)"/>
            <person name="Lucas S."/>
            <person name="Copeland A."/>
            <person name="Lapidus A."/>
            <person name="Bruce D."/>
            <person name="Goodwin L."/>
            <person name="Pitluck S."/>
            <person name="Kyrpides N."/>
            <person name="Mavromatis K."/>
            <person name="Pagani I."/>
            <person name="Ivanova N."/>
            <person name="Ovchinnikova G."/>
            <person name="Lu M."/>
            <person name="Detter J.C."/>
            <person name="Han C."/>
            <person name="Land M."/>
            <person name="Hauser L."/>
            <person name="Markowitz V."/>
            <person name="Cheng J.-F."/>
            <person name="Hugenholtz P."/>
            <person name="Woyke T."/>
            <person name="Wu D."/>
            <person name="Tindall B."/>
            <person name="Pomrenke H.G."/>
            <person name="Brambilla E."/>
            <person name="Klenk H.-P."/>
            <person name="Eisen J.A."/>
        </authorList>
    </citation>
    <scope>NUCLEOTIDE SEQUENCE [LARGE SCALE GENOMIC DNA]</scope>
    <source>
        <strain evidence="2">ATCC 51119 / DSM 12145 / JCM 21818 / LMG 10337 / NBRC 100064 / NCIMB 13643</strain>
    </source>
</reference>
<dbReference type="AlphaFoldDB" id="F0SAE6"/>
<protein>
    <submittedName>
        <fullName evidence="1">Uncharacterized protein</fullName>
    </submittedName>
</protein>
<dbReference type="HOGENOM" id="CLU_2013329_0_0_10"/>
<evidence type="ECO:0000313" key="1">
    <source>
        <dbReference type="EMBL" id="ADY51523.1"/>
    </source>
</evidence>
<sequence>MLLAGDLITDFKPHLNQISIQMKKSLKRIGVVASAIAATLLATPKTQATTTHQVQEQKAARLDNRTKKTVHVENHRSGLDLVTHYPKVGLSPKEYGMRFGNGKSRKGKTNFKRLSHQYKVRRR</sequence>
<proteinExistence type="predicted"/>
<dbReference type="Proteomes" id="UP000000310">
    <property type="component" value="Chromosome"/>
</dbReference>
<accession>F0SAE6</accession>
<dbReference type="EMBL" id="CP002545">
    <property type="protein sequence ID" value="ADY51523.1"/>
    <property type="molecule type" value="Genomic_DNA"/>
</dbReference>
<reference evidence="1 2" key="1">
    <citation type="journal article" date="2011" name="Stand. Genomic Sci.">
        <title>Complete genome sequence of the gliding, heparinolytic Pedobacter saltans type strain (113).</title>
        <authorList>
            <person name="Liolios K."/>
            <person name="Sikorski J."/>
            <person name="Lu M."/>
            <person name="Nolan M."/>
            <person name="Lapidus A."/>
            <person name="Lucas S."/>
            <person name="Hammon N."/>
            <person name="Deshpande S."/>
            <person name="Cheng J.F."/>
            <person name="Tapia R."/>
            <person name="Han C."/>
            <person name="Goodwin L."/>
            <person name="Pitluck S."/>
            <person name="Huntemann M."/>
            <person name="Ivanova N."/>
            <person name="Pagani I."/>
            <person name="Mavromatis K."/>
            <person name="Ovchinikova G."/>
            <person name="Pati A."/>
            <person name="Chen A."/>
            <person name="Palaniappan K."/>
            <person name="Land M."/>
            <person name="Hauser L."/>
            <person name="Brambilla E.M."/>
            <person name="Kotsyurbenko O."/>
            <person name="Rohde M."/>
            <person name="Tindall B.J."/>
            <person name="Abt B."/>
            <person name="Goker M."/>
            <person name="Detter J.C."/>
            <person name="Woyke T."/>
            <person name="Bristow J."/>
            <person name="Eisen J.A."/>
            <person name="Markowitz V."/>
            <person name="Hugenholtz P."/>
            <person name="Klenk H.P."/>
            <person name="Kyrpides N.C."/>
        </authorList>
    </citation>
    <scope>NUCLEOTIDE SEQUENCE [LARGE SCALE GENOMIC DNA]</scope>
    <source>
        <strain evidence="2">ATCC 51119 / DSM 12145 / JCM 21818 / LMG 10337 / NBRC 100064 / NCIMB 13643</strain>
    </source>
</reference>